<dbReference type="EMBL" id="DS469539">
    <property type="protein sequence ID" value="EDO44971.1"/>
    <property type="molecule type" value="Genomic_DNA"/>
</dbReference>
<feature type="domain" description="MPN" evidence="10">
    <location>
        <begin position="245"/>
        <end position="374"/>
    </location>
</feature>
<dbReference type="GO" id="GO:0005768">
    <property type="term" value="C:endosome"/>
    <property type="evidence" value="ECO:0000318"/>
    <property type="project" value="GO_Central"/>
</dbReference>
<dbReference type="Gene3D" id="3.40.140.10">
    <property type="entry name" value="Cytidine Deaminase, domain 2"/>
    <property type="match status" value="1"/>
</dbReference>
<keyword evidence="4" id="KW-0479">Metal-binding</keyword>
<dbReference type="OMA" id="MKFMTLF"/>
<gene>
    <name evidence="11" type="ORF">NEMVEDRAFT_v1g93668</name>
</gene>
<dbReference type="InterPro" id="IPR000555">
    <property type="entry name" value="JAMM/MPN+_dom"/>
</dbReference>
<dbReference type="PANTHER" id="PTHR12947:SF13">
    <property type="entry name" value="FI19924P1"/>
    <property type="match status" value="1"/>
</dbReference>
<evidence type="ECO:0000256" key="4">
    <source>
        <dbReference type="ARBA" id="ARBA00022723"/>
    </source>
</evidence>
<evidence type="ECO:0000256" key="7">
    <source>
        <dbReference type="ARBA" id="ARBA00022833"/>
    </source>
</evidence>
<dbReference type="GO" id="GO:0070536">
    <property type="term" value="P:protein K63-linked deubiquitination"/>
    <property type="evidence" value="ECO:0007669"/>
    <property type="project" value="InterPro"/>
</dbReference>
<evidence type="ECO:0000256" key="1">
    <source>
        <dbReference type="ARBA" id="ARBA00001947"/>
    </source>
</evidence>
<evidence type="ECO:0000259" key="10">
    <source>
        <dbReference type="PROSITE" id="PS50249"/>
    </source>
</evidence>
<name>A7RU83_NEMVE</name>
<dbReference type="GO" id="GO:0061578">
    <property type="term" value="F:K63-linked deubiquitinase activity"/>
    <property type="evidence" value="ECO:0000318"/>
    <property type="project" value="GO_Central"/>
</dbReference>
<dbReference type="SUPFAM" id="SSF102712">
    <property type="entry name" value="JAB1/MPN domain"/>
    <property type="match status" value="1"/>
</dbReference>
<dbReference type="STRING" id="45351.A7RU83"/>
<keyword evidence="7" id="KW-0862">Zinc</keyword>
<dbReference type="Pfam" id="PF01398">
    <property type="entry name" value="JAB"/>
    <property type="match status" value="1"/>
</dbReference>
<dbReference type="Proteomes" id="UP000001593">
    <property type="component" value="Unassembled WGS sequence"/>
</dbReference>
<dbReference type="MEROPS" id="M67.A09"/>
<dbReference type="InterPro" id="IPR044098">
    <property type="entry name" value="STAMBP/STALP-like_MPN"/>
</dbReference>
<dbReference type="GO" id="GO:0046872">
    <property type="term" value="F:metal ion binding"/>
    <property type="evidence" value="ECO:0007669"/>
    <property type="project" value="UniProtKB-KW"/>
</dbReference>
<feature type="non-terminal residue" evidence="11">
    <location>
        <position position="394"/>
    </location>
</feature>
<dbReference type="SMART" id="SM00232">
    <property type="entry name" value="JAB_MPN"/>
    <property type="match status" value="1"/>
</dbReference>
<keyword evidence="5" id="KW-0833">Ubl conjugation pathway</keyword>
<dbReference type="CDD" id="cd08066">
    <property type="entry name" value="MPN_AMSH_like"/>
    <property type="match status" value="1"/>
</dbReference>
<keyword evidence="12" id="KW-1185">Reference proteome</keyword>
<organism evidence="11 12">
    <name type="scientific">Nematostella vectensis</name>
    <name type="common">Starlet sea anemone</name>
    <dbReference type="NCBI Taxonomy" id="45351"/>
    <lineage>
        <taxon>Eukaryota</taxon>
        <taxon>Metazoa</taxon>
        <taxon>Cnidaria</taxon>
        <taxon>Anthozoa</taxon>
        <taxon>Hexacorallia</taxon>
        <taxon>Actiniaria</taxon>
        <taxon>Edwardsiidae</taxon>
        <taxon>Nematostella</taxon>
    </lineage>
</organism>
<feature type="compositionally biased region" description="Polar residues" evidence="9">
    <location>
        <begin position="178"/>
        <end position="199"/>
    </location>
</feature>
<dbReference type="GO" id="GO:0006508">
    <property type="term" value="P:proteolysis"/>
    <property type="evidence" value="ECO:0007669"/>
    <property type="project" value="UniProtKB-KW"/>
</dbReference>
<keyword evidence="8" id="KW-0482">Metalloprotease</keyword>
<evidence type="ECO:0000256" key="8">
    <source>
        <dbReference type="ARBA" id="ARBA00023049"/>
    </source>
</evidence>
<dbReference type="Pfam" id="PF08969">
    <property type="entry name" value="USP8_dimer"/>
    <property type="match status" value="1"/>
</dbReference>
<dbReference type="InParanoid" id="A7RU83"/>
<evidence type="ECO:0000256" key="5">
    <source>
        <dbReference type="ARBA" id="ARBA00022786"/>
    </source>
</evidence>
<dbReference type="GO" id="GO:0016020">
    <property type="term" value="C:membrane"/>
    <property type="evidence" value="ECO:0000318"/>
    <property type="project" value="GO_Central"/>
</dbReference>
<evidence type="ECO:0000256" key="2">
    <source>
        <dbReference type="ARBA" id="ARBA00010981"/>
    </source>
</evidence>
<dbReference type="FunFam" id="3.40.140.10:FF:000010">
    <property type="entry name" value="AMSH-like protease isoform X1"/>
    <property type="match status" value="1"/>
</dbReference>
<evidence type="ECO:0000313" key="11">
    <source>
        <dbReference type="EMBL" id="EDO44971.1"/>
    </source>
</evidence>
<comment type="cofactor">
    <cofactor evidence="1">
        <name>Zn(2+)</name>
        <dbReference type="ChEBI" id="CHEBI:29105"/>
    </cofactor>
</comment>
<dbReference type="PROSITE" id="PS50249">
    <property type="entry name" value="MPN"/>
    <property type="match status" value="1"/>
</dbReference>
<dbReference type="InterPro" id="IPR037518">
    <property type="entry name" value="MPN"/>
</dbReference>
<proteinExistence type="inferred from homology"/>
<dbReference type="GO" id="GO:0032511">
    <property type="term" value="P:late endosome to vacuole transport via multivesicular body sorting pathway"/>
    <property type="evidence" value="ECO:0000318"/>
    <property type="project" value="GO_Central"/>
</dbReference>
<dbReference type="InterPro" id="IPR015063">
    <property type="entry name" value="USP8_dimer"/>
</dbReference>
<evidence type="ECO:0000256" key="9">
    <source>
        <dbReference type="SAM" id="MobiDB-lite"/>
    </source>
</evidence>
<feature type="region of interest" description="Disordered" evidence="9">
    <location>
        <begin position="139"/>
        <end position="159"/>
    </location>
</feature>
<keyword evidence="3" id="KW-0645">Protease</keyword>
<reference evidence="11 12" key="1">
    <citation type="journal article" date="2007" name="Science">
        <title>Sea anemone genome reveals ancestral eumetazoan gene repertoire and genomic organization.</title>
        <authorList>
            <person name="Putnam N.H."/>
            <person name="Srivastava M."/>
            <person name="Hellsten U."/>
            <person name="Dirks B."/>
            <person name="Chapman J."/>
            <person name="Salamov A."/>
            <person name="Terry A."/>
            <person name="Shapiro H."/>
            <person name="Lindquist E."/>
            <person name="Kapitonov V.V."/>
            <person name="Jurka J."/>
            <person name="Genikhovich G."/>
            <person name="Grigoriev I.V."/>
            <person name="Lucas S.M."/>
            <person name="Steele R.E."/>
            <person name="Finnerty J.R."/>
            <person name="Technau U."/>
            <person name="Martindale M.Q."/>
            <person name="Rokhsar D.S."/>
        </authorList>
    </citation>
    <scope>NUCLEOTIDE SEQUENCE [LARGE SCALE GENOMIC DNA]</scope>
    <source>
        <strain evidence="12">CH2 X CH6</strain>
    </source>
</reference>
<feature type="region of interest" description="Disordered" evidence="9">
    <location>
        <begin position="177"/>
        <end position="205"/>
    </location>
</feature>
<dbReference type="Gene3D" id="1.20.58.80">
    <property type="entry name" value="Phosphotransferase system, lactose/cellobiose-type IIA subunit"/>
    <property type="match status" value="1"/>
</dbReference>
<keyword evidence="6" id="KW-0378">Hydrolase</keyword>
<evidence type="ECO:0000256" key="6">
    <source>
        <dbReference type="ARBA" id="ARBA00022801"/>
    </source>
</evidence>
<dbReference type="GO" id="GO:0140492">
    <property type="term" value="F:metal-dependent deubiquitinase activity"/>
    <property type="evidence" value="ECO:0007669"/>
    <property type="project" value="InterPro"/>
</dbReference>
<dbReference type="PhylomeDB" id="A7RU83"/>
<evidence type="ECO:0000256" key="3">
    <source>
        <dbReference type="ARBA" id="ARBA00022670"/>
    </source>
</evidence>
<dbReference type="HOGENOM" id="CLU_023304_0_1_1"/>
<dbReference type="eggNOG" id="KOG2880">
    <property type="taxonomic scope" value="Eukaryota"/>
</dbReference>
<dbReference type="AlphaFoldDB" id="A7RU83"/>
<dbReference type="PANTHER" id="PTHR12947">
    <property type="entry name" value="AMSH-LIKE PROTEASE"/>
    <property type="match status" value="1"/>
</dbReference>
<evidence type="ECO:0000313" key="12">
    <source>
        <dbReference type="Proteomes" id="UP000001593"/>
    </source>
</evidence>
<dbReference type="SUPFAM" id="SSF140856">
    <property type="entry name" value="USP8 N-terminal domain-like"/>
    <property type="match status" value="1"/>
</dbReference>
<sequence length="394" mass="44493">MAAARECLPANEKIHKLAEHASHVDVDSNIPPKRYFRSGVELERMAKIYQDERNYESAFILYTKYITLFVEKLPQHPEYASVTKQDKALTMKKLPKIFAIAEELKRILTQRYEEEYKTWQEIKQKQERKRAEQQLVRELEERENSAPVTVTPSAPPPPLDGPLSSTLIGDYPAPPTLRTINSNSTITGDNTRSHTTPNETFVVEPPSPSYASLFSVITDAPSVDRSTKPCDATSGTPTVHGLRRVSVPSSLVSRFLEIASHNTRRNMETCGILTGSLQQNQFCITHLVIPKQTSTTDSCTTLSEEDMFEYQDSHNLITLGWIHTHPTQTAFMSSVDLHTHCSYQLMMPEAIAIVCSPKYNETGVFTLTQNYGLQFVASCKKHGFHPHPKEPPLY</sequence>
<comment type="similarity">
    <text evidence="2">Belongs to the peptidase M67C family.</text>
</comment>
<protein>
    <recommendedName>
        <fullName evidence="10">MPN domain-containing protein</fullName>
    </recommendedName>
</protein>
<accession>A7RU83</accession>